<dbReference type="AlphaFoldDB" id="A0A3D9XIQ0"/>
<name>A0A3D9XIQ0_PARVE</name>
<dbReference type="EMBL" id="QTUJ01000002">
    <property type="protein sequence ID" value="REF70366.1"/>
    <property type="molecule type" value="Genomic_DNA"/>
</dbReference>
<organism evidence="1 2">
    <name type="scientific">Paracoccus versutus</name>
    <name type="common">Thiobacillus versutus</name>
    <dbReference type="NCBI Taxonomy" id="34007"/>
    <lineage>
        <taxon>Bacteria</taxon>
        <taxon>Pseudomonadati</taxon>
        <taxon>Pseudomonadota</taxon>
        <taxon>Alphaproteobacteria</taxon>
        <taxon>Rhodobacterales</taxon>
        <taxon>Paracoccaceae</taxon>
        <taxon>Paracoccus</taxon>
    </lineage>
</organism>
<protein>
    <submittedName>
        <fullName evidence="1">Uncharacterized protein</fullName>
    </submittedName>
</protein>
<accession>A0A3D9XIQ0</accession>
<proteinExistence type="predicted"/>
<comment type="caution">
    <text evidence="1">The sequence shown here is derived from an EMBL/GenBank/DDBJ whole genome shotgun (WGS) entry which is preliminary data.</text>
</comment>
<evidence type="ECO:0000313" key="2">
    <source>
        <dbReference type="Proteomes" id="UP000256941"/>
    </source>
</evidence>
<evidence type="ECO:0000313" key="1">
    <source>
        <dbReference type="EMBL" id="REF70366.1"/>
    </source>
</evidence>
<gene>
    <name evidence="1" type="ORF">BDD41_3098</name>
</gene>
<dbReference type="Proteomes" id="UP000256941">
    <property type="component" value="Unassembled WGS sequence"/>
</dbReference>
<sequence length="63" mass="6488">MGAPRPTPAAIRRTIEGMRAAGLPVEGCRVLRDGSVIILASVDAAPIPSTESEVDAWDKATGS</sequence>
<reference evidence="1 2" key="1">
    <citation type="submission" date="2018-08" db="EMBL/GenBank/DDBJ databases">
        <title>Genomic Encyclopedia of Archaeal and Bacterial Type Strains, Phase II (KMG-II): from individual species to whole genera.</title>
        <authorList>
            <person name="Goeker M."/>
        </authorList>
    </citation>
    <scope>NUCLEOTIDE SEQUENCE [LARGE SCALE GENOMIC DNA]</scope>
    <source>
        <strain evidence="1 2">DSM 17099</strain>
    </source>
</reference>